<accession>A0ACB0J758</accession>
<reference evidence="1" key="1">
    <citation type="submission" date="2023-10" db="EMBL/GenBank/DDBJ databases">
        <authorList>
            <person name="Rodriguez Cubillos JULIANA M."/>
            <person name="De Vega J."/>
        </authorList>
    </citation>
    <scope>NUCLEOTIDE SEQUENCE</scope>
</reference>
<evidence type="ECO:0000313" key="1">
    <source>
        <dbReference type="EMBL" id="CAJ2640375.1"/>
    </source>
</evidence>
<comment type="caution">
    <text evidence="1">The sequence shown here is derived from an EMBL/GenBank/DDBJ whole genome shotgun (WGS) entry which is preliminary data.</text>
</comment>
<gene>
    <name evidence="1" type="ORF">MILVUS5_LOCUS10233</name>
</gene>
<proteinExistence type="predicted"/>
<dbReference type="EMBL" id="CASHSV030000024">
    <property type="protein sequence ID" value="CAJ2640375.1"/>
    <property type="molecule type" value="Genomic_DNA"/>
</dbReference>
<keyword evidence="2" id="KW-1185">Reference proteome</keyword>
<dbReference type="Proteomes" id="UP001177021">
    <property type="component" value="Unassembled WGS sequence"/>
</dbReference>
<protein>
    <submittedName>
        <fullName evidence="1">Uncharacterized protein</fullName>
    </submittedName>
</protein>
<evidence type="ECO:0000313" key="2">
    <source>
        <dbReference type="Proteomes" id="UP001177021"/>
    </source>
</evidence>
<organism evidence="1 2">
    <name type="scientific">Trifolium pratense</name>
    <name type="common">Red clover</name>
    <dbReference type="NCBI Taxonomy" id="57577"/>
    <lineage>
        <taxon>Eukaryota</taxon>
        <taxon>Viridiplantae</taxon>
        <taxon>Streptophyta</taxon>
        <taxon>Embryophyta</taxon>
        <taxon>Tracheophyta</taxon>
        <taxon>Spermatophyta</taxon>
        <taxon>Magnoliopsida</taxon>
        <taxon>eudicotyledons</taxon>
        <taxon>Gunneridae</taxon>
        <taxon>Pentapetalae</taxon>
        <taxon>rosids</taxon>
        <taxon>fabids</taxon>
        <taxon>Fabales</taxon>
        <taxon>Fabaceae</taxon>
        <taxon>Papilionoideae</taxon>
        <taxon>50 kb inversion clade</taxon>
        <taxon>NPAAA clade</taxon>
        <taxon>Hologalegina</taxon>
        <taxon>IRL clade</taxon>
        <taxon>Trifolieae</taxon>
        <taxon>Trifolium</taxon>
    </lineage>
</organism>
<name>A0ACB0J758_TRIPR</name>
<sequence length="90" mass="10553">MFVYKSMWKRSVWKNKPTQQSEQASLFDLGQSISTFLENHIENVLALDSFFCTFFDHPLQLSSEVVFDYNSLLQRLSVENKFIQLDTTHG</sequence>